<name>A0A4Y2C9A1_ARAVE</name>
<feature type="compositionally biased region" description="Basic and acidic residues" evidence="1">
    <location>
        <begin position="117"/>
        <end position="127"/>
    </location>
</feature>
<organism evidence="2 3">
    <name type="scientific">Araneus ventricosus</name>
    <name type="common">Orbweaver spider</name>
    <name type="synonym">Epeira ventricosa</name>
    <dbReference type="NCBI Taxonomy" id="182803"/>
    <lineage>
        <taxon>Eukaryota</taxon>
        <taxon>Metazoa</taxon>
        <taxon>Ecdysozoa</taxon>
        <taxon>Arthropoda</taxon>
        <taxon>Chelicerata</taxon>
        <taxon>Arachnida</taxon>
        <taxon>Araneae</taxon>
        <taxon>Araneomorphae</taxon>
        <taxon>Entelegynae</taxon>
        <taxon>Araneoidea</taxon>
        <taxon>Araneidae</taxon>
        <taxon>Araneus</taxon>
    </lineage>
</organism>
<protein>
    <submittedName>
        <fullName evidence="2">Uncharacterized protein</fullName>
    </submittedName>
</protein>
<reference evidence="2 3" key="1">
    <citation type="journal article" date="2019" name="Sci. Rep.">
        <title>Orb-weaving spider Araneus ventricosus genome elucidates the spidroin gene catalogue.</title>
        <authorList>
            <person name="Kono N."/>
            <person name="Nakamura H."/>
            <person name="Ohtoshi R."/>
            <person name="Moran D.A.P."/>
            <person name="Shinohara A."/>
            <person name="Yoshida Y."/>
            <person name="Fujiwara M."/>
            <person name="Mori M."/>
            <person name="Tomita M."/>
            <person name="Arakawa K."/>
        </authorList>
    </citation>
    <scope>NUCLEOTIDE SEQUENCE [LARGE SCALE GENOMIC DNA]</scope>
</reference>
<dbReference type="AlphaFoldDB" id="A0A4Y2C9A1"/>
<dbReference type="EMBL" id="BGPR01000155">
    <property type="protein sequence ID" value="GBM00247.1"/>
    <property type="molecule type" value="Genomic_DNA"/>
</dbReference>
<gene>
    <name evidence="2" type="ORF">AVEN_32601_1</name>
</gene>
<accession>A0A4Y2C9A1</accession>
<comment type="caution">
    <text evidence="2">The sequence shown here is derived from an EMBL/GenBank/DDBJ whole genome shotgun (WGS) entry which is preliminary data.</text>
</comment>
<feature type="region of interest" description="Disordered" evidence="1">
    <location>
        <begin position="101"/>
        <end position="138"/>
    </location>
</feature>
<keyword evidence="3" id="KW-1185">Reference proteome</keyword>
<sequence>MTILTSIPPMCLHRRHVGYSCYFYRFNDTNRLVCNGPYCGYGMTQRVLPLLPQTRFHSADNVISLLSFPNRSIYLLLTMPTTYEKEMERLRKLFAEIETDEDSDFDNEPEDILGENFSDHESFREYDTESEEDGDYGN</sequence>
<evidence type="ECO:0000256" key="1">
    <source>
        <dbReference type="SAM" id="MobiDB-lite"/>
    </source>
</evidence>
<feature type="compositionally biased region" description="Acidic residues" evidence="1">
    <location>
        <begin position="128"/>
        <end position="138"/>
    </location>
</feature>
<evidence type="ECO:0000313" key="2">
    <source>
        <dbReference type="EMBL" id="GBM00247.1"/>
    </source>
</evidence>
<evidence type="ECO:0000313" key="3">
    <source>
        <dbReference type="Proteomes" id="UP000499080"/>
    </source>
</evidence>
<proteinExistence type="predicted"/>
<feature type="compositionally biased region" description="Acidic residues" evidence="1">
    <location>
        <begin position="101"/>
        <end position="113"/>
    </location>
</feature>
<dbReference type="OrthoDB" id="6466835at2759"/>
<dbReference type="Proteomes" id="UP000499080">
    <property type="component" value="Unassembled WGS sequence"/>
</dbReference>